<evidence type="ECO:0000256" key="2">
    <source>
        <dbReference type="SAM" id="MobiDB-lite"/>
    </source>
</evidence>
<protein>
    <submittedName>
        <fullName evidence="3">Uncharacterized protein</fullName>
    </submittedName>
</protein>
<feature type="compositionally biased region" description="Basic and acidic residues" evidence="2">
    <location>
        <begin position="303"/>
        <end position="313"/>
    </location>
</feature>
<feature type="region of interest" description="Disordered" evidence="2">
    <location>
        <begin position="1"/>
        <end position="59"/>
    </location>
</feature>
<dbReference type="HOGENOM" id="CLU_824223_0_0_1"/>
<proteinExistence type="predicted"/>
<comment type="caution">
    <text evidence="3">The sequence shown here is derived from an EMBL/GenBank/DDBJ whole genome shotgun (WGS) entry which is preliminary data.</text>
</comment>
<feature type="coiled-coil region" evidence="1">
    <location>
        <begin position="142"/>
        <end position="176"/>
    </location>
</feature>
<keyword evidence="4" id="KW-1185">Reference proteome</keyword>
<dbReference type="Proteomes" id="UP000029665">
    <property type="component" value="Unassembled WGS sequence"/>
</dbReference>
<reference evidence="3" key="1">
    <citation type="submission" date="2014-01" db="EMBL/GenBank/DDBJ databases">
        <title>The genome of the white-rot fungus Pycnoporus cinnabarinus: a basidiomycete model with a versatile arsenal for lignocellulosic biomass breakdown.</title>
        <authorList>
            <person name="Levasseur A."/>
            <person name="Lomascolo A."/>
            <person name="Ruiz-Duenas F.J."/>
            <person name="Uzan E."/>
            <person name="Piumi F."/>
            <person name="Kues U."/>
            <person name="Ram A.F.J."/>
            <person name="Murat C."/>
            <person name="Haon M."/>
            <person name="Benoit I."/>
            <person name="Arfi Y."/>
            <person name="Chevret D."/>
            <person name="Drula E."/>
            <person name="Kwon M.J."/>
            <person name="Gouret P."/>
            <person name="Lesage-Meessen L."/>
            <person name="Lombard V."/>
            <person name="Mariette J."/>
            <person name="Noirot C."/>
            <person name="Park J."/>
            <person name="Patyshakuliyeva A."/>
            <person name="Wieneger R.A.B."/>
            <person name="Wosten H.A.B."/>
            <person name="Martin F."/>
            <person name="Coutinho P.M."/>
            <person name="de Vries R."/>
            <person name="Martinez A.T."/>
            <person name="Klopp C."/>
            <person name="Pontarotti P."/>
            <person name="Henrissat B."/>
            <person name="Record E."/>
        </authorList>
    </citation>
    <scope>NUCLEOTIDE SEQUENCE [LARGE SCALE GENOMIC DNA]</scope>
    <source>
        <strain evidence="3">BRFM137</strain>
    </source>
</reference>
<feature type="region of interest" description="Disordered" evidence="2">
    <location>
        <begin position="276"/>
        <end position="313"/>
    </location>
</feature>
<evidence type="ECO:0000313" key="4">
    <source>
        <dbReference type="Proteomes" id="UP000029665"/>
    </source>
</evidence>
<dbReference type="PANTHER" id="PTHR40130:SF1">
    <property type="entry name" value="SPINDLE POLE BODY-ASSOCIATED PROTEIN CUT12 DOMAIN-CONTAINING PROTEIN"/>
    <property type="match status" value="1"/>
</dbReference>
<evidence type="ECO:0000313" key="3">
    <source>
        <dbReference type="EMBL" id="CDO70707.1"/>
    </source>
</evidence>
<dbReference type="STRING" id="5643.A0A060S8A1"/>
<evidence type="ECO:0000256" key="1">
    <source>
        <dbReference type="SAM" id="Coils"/>
    </source>
</evidence>
<keyword evidence="1" id="KW-0175">Coiled coil</keyword>
<dbReference type="EMBL" id="CCBP010000092">
    <property type="protein sequence ID" value="CDO70707.1"/>
    <property type="molecule type" value="Genomic_DNA"/>
</dbReference>
<accession>A0A060S8A1</accession>
<dbReference type="PANTHER" id="PTHR40130">
    <property type="entry name" value="EXPRESSED PROTEIN"/>
    <property type="match status" value="1"/>
</dbReference>
<feature type="compositionally biased region" description="Polar residues" evidence="2">
    <location>
        <begin position="23"/>
        <end position="43"/>
    </location>
</feature>
<gene>
    <name evidence="3" type="ORF">BN946_scf184798.g22</name>
</gene>
<dbReference type="AlphaFoldDB" id="A0A060S8A1"/>
<feature type="region of interest" description="Disordered" evidence="2">
    <location>
        <begin position="72"/>
        <end position="114"/>
    </location>
</feature>
<dbReference type="OrthoDB" id="3197614at2759"/>
<dbReference type="OMA" id="QPTHEFD"/>
<sequence length="337" mass="37418">MLEYLSRPVAFATAPLAPEEPPQSATSSSRNAGRTRDGNSSSDTDFEDPISRKISKGISLVKAAHSRMRTKYDSVYGQGGSGSATGASDNDRGGRPGPSTFPPPPQPSHAFDLKDDWDDDAFAEDDMADSFCLIPAKTDPSMASLKEENATLKAELERQKEQLAKMEIALKARQEQDQQLRDSIMIARKEAHRAMISSNVLPRQAQPPAPVEIASLNLNVPPPVPAPTRERDPQLVRRVRELEEEIRVLRVENEKQKAMIVRFRERWEKLKESAKRKKEAKAAAESTDVVSERIEEEPEAEAAAERDDGGKKAEGNVNIYANDIFTFCFLDSYLQLP</sequence>
<name>A0A060S8A1_PYCCI</name>
<organism evidence="3 4">
    <name type="scientific">Pycnoporus cinnabarinus</name>
    <name type="common">Cinnabar-red polypore</name>
    <name type="synonym">Trametes cinnabarina</name>
    <dbReference type="NCBI Taxonomy" id="5643"/>
    <lineage>
        <taxon>Eukaryota</taxon>
        <taxon>Fungi</taxon>
        <taxon>Dikarya</taxon>
        <taxon>Basidiomycota</taxon>
        <taxon>Agaricomycotina</taxon>
        <taxon>Agaricomycetes</taxon>
        <taxon>Polyporales</taxon>
        <taxon>Polyporaceae</taxon>
        <taxon>Trametes</taxon>
    </lineage>
</organism>